<dbReference type="InterPro" id="IPR018060">
    <property type="entry name" value="HTH_AraC"/>
</dbReference>
<dbReference type="PANTHER" id="PTHR43130:SF11">
    <property type="entry name" value="TRANSCRIPTIONAL REGULATORY PROTEIN"/>
    <property type="match status" value="1"/>
</dbReference>
<dbReference type="AlphaFoldDB" id="A0A1N6D0D8"/>
<sequence>MKLISIVVPAGGALSNIEFPRQVFTEINDYLVSQGKAPIFKIQFVGVSKSIQLNDGLFTIQTDFTIKEAQQSDLIIIPAVYGDMAEQVKNNHELIQWMKEQYIKGAELASLCVGAFLLAGTGLLNGRKCVTHWKAANEFRSMYPDVNLVVDKIIIDEAGIYSSSGGISFLNLIVYLVEKYAGKDTAIYCAKFFQVDADRHTQSIFSIFQGQKDHNDEPVKQAQIYIENNFQQKITVDQLAGMLAVGKRSLERRFKKATANTLNEYTQRVKIEAAKKHLEMSSKKITDIMYEVGYSDTKTFRTSFKMVTGLLPKEYRSKYNRVHQM</sequence>
<keyword evidence="2" id="KW-0804">Transcription</keyword>
<dbReference type="Pfam" id="PF12833">
    <property type="entry name" value="HTH_18"/>
    <property type="match status" value="1"/>
</dbReference>
<proteinExistence type="predicted"/>
<dbReference type="PANTHER" id="PTHR43130">
    <property type="entry name" value="ARAC-FAMILY TRANSCRIPTIONAL REGULATOR"/>
    <property type="match status" value="1"/>
</dbReference>
<reference evidence="4 5" key="1">
    <citation type="submission" date="2016-11" db="EMBL/GenBank/DDBJ databases">
        <authorList>
            <person name="Jaros S."/>
            <person name="Januszkiewicz K."/>
            <person name="Wedrychowicz H."/>
        </authorList>
    </citation>
    <scope>NUCLEOTIDE SEQUENCE [LARGE SCALE GENOMIC DNA]</scope>
    <source>
        <strain evidence="4 5">DSM 24787</strain>
    </source>
</reference>
<dbReference type="SUPFAM" id="SSF46689">
    <property type="entry name" value="Homeodomain-like"/>
    <property type="match status" value="2"/>
</dbReference>
<dbReference type="GO" id="GO:0003700">
    <property type="term" value="F:DNA-binding transcription factor activity"/>
    <property type="evidence" value="ECO:0007669"/>
    <property type="project" value="InterPro"/>
</dbReference>
<keyword evidence="4" id="KW-0238">DNA-binding</keyword>
<evidence type="ECO:0000313" key="5">
    <source>
        <dbReference type="Proteomes" id="UP000185003"/>
    </source>
</evidence>
<dbReference type="InterPro" id="IPR052158">
    <property type="entry name" value="INH-QAR"/>
</dbReference>
<dbReference type="Pfam" id="PF01965">
    <property type="entry name" value="DJ-1_PfpI"/>
    <property type="match status" value="1"/>
</dbReference>
<dbReference type="SUPFAM" id="SSF52317">
    <property type="entry name" value="Class I glutamine amidotransferase-like"/>
    <property type="match status" value="1"/>
</dbReference>
<dbReference type="SMART" id="SM00342">
    <property type="entry name" value="HTH_ARAC"/>
    <property type="match status" value="1"/>
</dbReference>
<dbReference type="InterPro" id="IPR009057">
    <property type="entry name" value="Homeodomain-like_sf"/>
</dbReference>
<dbReference type="InterPro" id="IPR029062">
    <property type="entry name" value="Class_I_gatase-like"/>
</dbReference>
<keyword evidence="1" id="KW-0805">Transcription regulation</keyword>
<dbReference type="STRING" id="536979.SAMN04488055_0033"/>
<name>A0A1N6D0D8_9BACT</name>
<accession>A0A1N6D0D8</accession>
<evidence type="ECO:0000256" key="2">
    <source>
        <dbReference type="ARBA" id="ARBA00023163"/>
    </source>
</evidence>
<dbReference type="Proteomes" id="UP000185003">
    <property type="component" value="Unassembled WGS sequence"/>
</dbReference>
<dbReference type="InterPro" id="IPR002818">
    <property type="entry name" value="DJ-1/PfpI"/>
</dbReference>
<feature type="domain" description="HTH araC/xylS-type" evidence="3">
    <location>
        <begin position="220"/>
        <end position="318"/>
    </location>
</feature>
<dbReference type="GO" id="GO:0043565">
    <property type="term" value="F:sequence-specific DNA binding"/>
    <property type="evidence" value="ECO:0007669"/>
    <property type="project" value="InterPro"/>
</dbReference>
<dbReference type="PROSITE" id="PS01124">
    <property type="entry name" value="HTH_ARAC_FAMILY_2"/>
    <property type="match status" value="1"/>
</dbReference>
<evidence type="ECO:0000259" key="3">
    <source>
        <dbReference type="PROSITE" id="PS01124"/>
    </source>
</evidence>
<dbReference type="EMBL" id="FSRA01000001">
    <property type="protein sequence ID" value="SIN64271.1"/>
    <property type="molecule type" value="Genomic_DNA"/>
</dbReference>
<dbReference type="RefSeq" id="WP_074237078.1">
    <property type="nucleotide sequence ID" value="NZ_FSRA01000001.1"/>
</dbReference>
<dbReference type="Gene3D" id="3.40.50.880">
    <property type="match status" value="1"/>
</dbReference>
<keyword evidence="5" id="KW-1185">Reference proteome</keyword>
<dbReference type="OrthoDB" id="6382410at2"/>
<evidence type="ECO:0000313" key="4">
    <source>
        <dbReference type="EMBL" id="SIN64271.1"/>
    </source>
</evidence>
<evidence type="ECO:0000256" key="1">
    <source>
        <dbReference type="ARBA" id="ARBA00023015"/>
    </source>
</evidence>
<dbReference type="Gene3D" id="1.10.10.60">
    <property type="entry name" value="Homeodomain-like"/>
    <property type="match status" value="2"/>
</dbReference>
<gene>
    <name evidence="4" type="ORF">SAMN04488055_0033</name>
</gene>
<protein>
    <submittedName>
        <fullName evidence="4">Transcriptional regulator GlxA family, contains an amidase domain and an AraC-type DNA-binding HTH domain</fullName>
    </submittedName>
</protein>
<organism evidence="4 5">
    <name type="scientific">Chitinophaga niabensis</name>
    <dbReference type="NCBI Taxonomy" id="536979"/>
    <lineage>
        <taxon>Bacteria</taxon>
        <taxon>Pseudomonadati</taxon>
        <taxon>Bacteroidota</taxon>
        <taxon>Chitinophagia</taxon>
        <taxon>Chitinophagales</taxon>
        <taxon>Chitinophagaceae</taxon>
        <taxon>Chitinophaga</taxon>
    </lineage>
</organism>